<dbReference type="RefSeq" id="XP_005782604.1">
    <property type="nucleotide sequence ID" value="XM_005782547.1"/>
</dbReference>
<dbReference type="EnsemblProtists" id="EOD14240">
    <property type="protein sequence ID" value="EOD14240"/>
    <property type="gene ID" value="EMIHUDRAFT_370886"/>
</dbReference>
<dbReference type="EnsemblProtists" id="EOD30175">
    <property type="protein sequence ID" value="EOD30175"/>
    <property type="gene ID" value="EMIHUDRAFT_353141"/>
</dbReference>
<dbReference type="Proteomes" id="UP000013827">
    <property type="component" value="Unassembled WGS sequence"/>
</dbReference>
<dbReference type="AlphaFoldDB" id="A0A0D3K340"/>
<reference evidence="3" key="1">
    <citation type="journal article" date="2013" name="Nature">
        <title>Pan genome of the phytoplankton Emiliania underpins its global distribution.</title>
        <authorList>
            <person name="Read B.A."/>
            <person name="Kegel J."/>
            <person name="Klute M.J."/>
            <person name="Kuo A."/>
            <person name="Lefebvre S.C."/>
            <person name="Maumus F."/>
            <person name="Mayer C."/>
            <person name="Miller J."/>
            <person name="Monier A."/>
            <person name="Salamov A."/>
            <person name="Young J."/>
            <person name="Aguilar M."/>
            <person name="Claverie J.M."/>
            <person name="Frickenhaus S."/>
            <person name="Gonzalez K."/>
            <person name="Herman E.K."/>
            <person name="Lin Y.C."/>
            <person name="Napier J."/>
            <person name="Ogata H."/>
            <person name="Sarno A.F."/>
            <person name="Shmutz J."/>
            <person name="Schroeder D."/>
            <person name="de Vargas C."/>
            <person name="Verret F."/>
            <person name="von Dassow P."/>
            <person name="Valentin K."/>
            <person name="Van de Peer Y."/>
            <person name="Wheeler G."/>
            <person name="Dacks J.B."/>
            <person name="Delwiche C.F."/>
            <person name="Dyhrman S.T."/>
            <person name="Glockner G."/>
            <person name="John U."/>
            <person name="Richards T."/>
            <person name="Worden A.Z."/>
            <person name="Zhang X."/>
            <person name="Grigoriev I.V."/>
            <person name="Allen A.E."/>
            <person name="Bidle K."/>
            <person name="Borodovsky M."/>
            <person name="Bowler C."/>
            <person name="Brownlee C."/>
            <person name="Cock J.M."/>
            <person name="Elias M."/>
            <person name="Gladyshev V.N."/>
            <person name="Groth M."/>
            <person name="Guda C."/>
            <person name="Hadaegh A."/>
            <person name="Iglesias-Rodriguez M.D."/>
            <person name="Jenkins J."/>
            <person name="Jones B.M."/>
            <person name="Lawson T."/>
            <person name="Leese F."/>
            <person name="Lindquist E."/>
            <person name="Lobanov A."/>
            <person name="Lomsadze A."/>
            <person name="Malik S.B."/>
            <person name="Marsh M.E."/>
            <person name="Mackinder L."/>
            <person name="Mock T."/>
            <person name="Mueller-Roeber B."/>
            <person name="Pagarete A."/>
            <person name="Parker M."/>
            <person name="Probert I."/>
            <person name="Quesneville H."/>
            <person name="Raines C."/>
            <person name="Rensing S.A."/>
            <person name="Riano-Pachon D.M."/>
            <person name="Richier S."/>
            <person name="Rokitta S."/>
            <person name="Shiraiwa Y."/>
            <person name="Soanes D.M."/>
            <person name="van der Giezen M."/>
            <person name="Wahlund T.M."/>
            <person name="Williams B."/>
            <person name="Wilson W."/>
            <person name="Wolfe G."/>
            <person name="Wurch L.L."/>
        </authorList>
    </citation>
    <scope>NUCLEOTIDE SEQUENCE</scope>
</reference>
<evidence type="ECO:0000313" key="2">
    <source>
        <dbReference type="EnsemblProtists" id="EOD30175"/>
    </source>
</evidence>
<evidence type="ECO:0000313" key="3">
    <source>
        <dbReference type="Proteomes" id="UP000013827"/>
    </source>
</evidence>
<dbReference type="KEGG" id="ehx:EMIHUDRAFT_370886"/>
<accession>A0A0D3K340</accession>
<dbReference type="HOGENOM" id="CLU_1734912_0_0_1"/>
<evidence type="ECO:0000256" key="1">
    <source>
        <dbReference type="SAM" id="MobiDB-lite"/>
    </source>
</evidence>
<dbReference type="PaxDb" id="2903-EOD14240"/>
<dbReference type="GeneID" id="17260394"/>
<sequence length="151" mass="16408">MVAVWKTNLRKVIAPKLRRKKPNDEPLKTFVTQEAVPNEEEDPELVINPIMLARHHMEEDHKRAKDKKAAKRKGGQGRTGGLKRLWGNESVSGTAAASTSQPMNGKAIVDGWLAAERARETAVNGVVQPEKPAGKDKGKGKGKAGSSKTKP</sequence>
<dbReference type="KEGG" id="ehx:EMIHUDRAFT_353141"/>
<dbReference type="GeneID" id="17275449"/>
<feature type="compositionally biased region" description="Basic residues" evidence="1">
    <location>
        <begin position="64"/>
        <end position="75"/>
    </location>
</feature>
<proteinExistence type="predicted"/>
<evidence type="ECO:0008006" key="4">
    <source>
        <dbReference type="Google" id="ProtNLM"/>
    </source>
</evidence>
<reference evidence="2" key="2">
    <citation type="submission" date="2024-10" db="UniProtKB">
        <authorList>
            <consortium name="EnsemblProtists"/>
        </authorList>
    </citation>
    <scope>IDENTIFICATION</scope>
</reference>
<feature type="region of interest" description="Disordered" evidence="1">
    <location>
        <begin position="57"/>
        <end position="105"/>
    </location>
</feature>
<organism evidence="2 3">
    <name type="scientific">Emiliania huxleyi (strain CCMP1516)</name>
    <dbReference type="NCBI Taxonomy" id="280463"/>
    <lineage>
        <taxon>Eukaryota</taxon>
        <taxon>Haptista</taxon>
        <taxon>Haptophyta</taxon>
        <taxon>Prymnesiophyceae</taxon>
        <taxon>Isochrysidales</taxon>
        <taxon>Noelaerhabdaceae</taxon>
        <taxon>Emiliania</taxon>
    </lineage>
</organism>
<feature type="compositionally biased region" description="Polar residues" evidence="1">
    <location>
        <begin position="89"/>
        <end position="103"/>
    </location>
</feature>
<feature type="region of interest" description="Disordered" evidence="1">
    <location>
        <begin position="119"/>
        <end position="151"/>
    </location>
</feature>
<keyword evidence="3" id="KW-1185">Reference proteome</keyword>
<dbReference type="RefSeq" id="XP_005766669.1">
    <property type="nucleotide sequence ID" value="XM_005766612.1"/>
</dbReference>
<name>A0A0D3K340_EMIH1</name>
<protein>
    <recommendedName>
        <fullName evidence="4">Ribosome biogenesis protein NOP53</fullName>
    </recommendedName>
</protein>